<dbReference type="PANTHER" id="PTHR23501">
    <property type="entry name" value="MAJOR FACILITATOR SUPERFAMILY"/>
    <property type="match status" value="1"/>
</dbReference>
<keyword evidence="3 7" id="KW-0812">Transmembrane</keyword>
<evidence type="ECO:0000256" key="2">
    <source>
        <dbReference type="ARBA" id="ARBA00022448"/>
    </source>
</evidence>
<evidence type="ECO:0000256" key="4">
    <source>
        <dbReference type="ARBA" id="ARBA00022989"/>
    </source>
</evidence>
<dbReference type="PANTHER" id="PTHR23501:SF195">
    <property type="entry name" value="PEP5"/>
    <property type="match status" value="1"/>
</dbReference>
<dbReference type="InterPro" id="IPR036259">
    <property type="entry name" value="MFS_trans_sf"/>
</dbReference>
<feature type="transmembrane region" description="Helical" evidence="7">
    <location>
        <begin position="356"/>
        <end position="380"/>
    </location>
</feature>
<keyword evidence="2" id="KW-0813">Transport</keyword>
<evidence type="ECO:0000256" key="7">
    <source>
        <dbReference type="SAM" id="Phobius"/>
    </source>
</evidence>
<keyword evidence="5 7" id="KW-0472">Membrane</keyword>
<dbReference type="GO" id="GO:0022857">
    <property type="term" value="F:transmembrane transporter activity"/>
    <property type="evidence" value="ECO:0007669"/>
    <property type="project" value="InterPro"/>
</dbReference>
<accession>A0A177CSK2</accession>
<feature type="region of interest" description="Disordered" evidence="6">
    <location>
        <begin position="1"/>
        <end position="25"/>
    </location>
</feature>
<evidence type="ECO:0000256" key="5">
    <source>
        <dbReference type="ARBA" id="ARBA00023136"/>
    </source>
</evidence>
<name>A0A177CSK2_9PLEO</name>
<dbReference type="Proteomes" id="UP000077069">
    <property type="component" value="Unassembled WGS sequence"/>
</dbReference>
<dbReference type="PROSITE" id="PS50850">
    <property type="entry name" value="MFS"/>
    <property type="match status" value="1"/>
</dbReference>
<dbReference type="Gene3D" id="1.20.1250.20">
    <property type="entry name" value="MFS general substrate transporter like domains"/>
    <property type="match status" value="2"/>
</dbReference>
<feature type="transmembrane region" description="Helical" evidence="7">
    <location>
        <begin position="414"/>
        <end position="435"/>
    </location>
</feature>
<evidence type="ECO:0000256" key="6">
    <source>
        <dbReference type="SAM" id="MobiDB-lite"/>
    </source>
</evidence>
<dbReference type="GeneID" id="28767355"/>
<feature type="transmembrane region" description="Helical" evidence="7">
    <location>
        <begin position="320"/>
        <end position="344"/>
    </location>
</feature>
<dbReference type="SUPFAM" id="SSF103473">
    <property type="entry name" value="MFS general substrate transporter"/>
    <property type="match status" value="1"/>
</dbReference>
<dbReference type="OrthoDB" id="4161376at2759"/>
<feature type="transmembrane region" description="Helical" evidence="7">
    <location>
        <begin position="209"/>
        <end position="230"/>
    </location>
</feature>
<keyword evidence="10" id="KW-1185">Reference proteome</keyword>
<evidence type="ECO:0000313" key="10">
    <source>
        <dbReference type="Proteomes" id="UP000077069"/>
    </source>
</evidence>
<feature type="domain" description="Major facilitator superfamily (MFS) profile" evidence="8">
    <location>
        <begin position="57"/>
        <end position="503"/>
    </location>
</feature>
<sequence length="579" mass="61617">MNTESIQVSNDGLEKSETHKGENIGSHATRVTTEGAVIDEVTGEEVEPVVTFKTWIVVMILSCGYGLSFWPIPVMANIGGLIATSFDQPTSYVWYIPAWTISITCCFMICGANTDLLGRRWFLVGGNLVSTVGHIVVATAKGPRAVIAGMAIAGFGGGNCQMAAFALPELLPNKWRHIGVVIADFTTVIAVIVGPISGLYGFHEGSWQWNFGVAAIAQFLSFLGLLFMYFPPAHPYGIPPRQLLREIDYVGMFLFVAGAVPVLVGIVWTTVFPSDDAHVVAALVIGFAFIVAFALWEIFSKTKHPLTPTYVFTSSWGRDFTAPAIALAVVNMFYYSSSIIWPTIVISFYTNGGVNWRYAMALSLPQGTAITFGAILLSVFGSKIKRWHWQLTGSVFVMVLFGSLLALVTPTNKGLMVAMVFLSQTGYGWAIYLSIAVAQMGVEHKDLGLSGGIAGVSRFAAGSIAAAVYTTILSNETTKSIAKLVPAAAIAAGLPVSSIPDLMKVVGTPALAKNFSPEVVAAVGAAVAQATVHGLRLVAFASLAFGCVGIIACLCCKDVDKKMNNKVCTLHHQAGGYDG</sequence>
<reference evidence="9 10" key="1">
    <citation type="submission" date="2016-05" db="EMBL/GenBank/DDBJ databases">
        <title>Comparative analysis of secretome profiles of manganese(II)-oxidizing ascomycete fungi.</title>
        <authorList>
            <consortium name="DOE Joint Genome Institute"/>
            <person name="Zeiner C.A."/>
            <person name="Purvine S.O."/>
            <person name="Zink E.M."/>
            <person name="Wu S."/>
            <person name="Pasa-Tolic L."/>
            <person name="Chaput D.L."/>
            <person name="Haridas S."/>
            <person name="Grigoriev I.V."/>
            <person name="Santelli C.M."/>
            <person name="Hansel C.M."/>
        </authorList>
    </citation>
    <scope>NUCLEOTIDE SEQUENCE [LARGE SCALE GENOMIC DNA]</scope>
    <source>
        <strain evidence="9 10">AP3s5-JAC2a</strain>
    </source>
</reference>
<dbReference type="EMBL" id="KV441549">
    <property type="protein sequence ID" value="OAG09948.1"/>
    <property type="molecule type" value="Genomic_DNA"/>
</dbReference>
<dbReference type="InterPro" id="IPR020846">
    <property type="entry name" value="MFS_dom"/>
</dbReference>
<feature type="transmembrane region" description="Helical" evidence="7">
    <location>
        <begin position="250"/>
        <end position="271"/>
    </location>
</feature>
<feature type="transmembrane region" description="Helical" evidence="7">
    <location>
        <begin position="538"/>
        <end position="556"/>
    </location>
</feature>
<gene>
    <name evidence="9" type="ORF">CC84DRAFT_1235923</name>
</gene>
<evidence type="ECO:0000259" key="8">
    <source>
        <dbReference type="PROSITE" id="PS50850"/>
    </source>
</evidence>
<feature type="transmembrane region" description="Helical" evidence="7">
    <location>
        <begin position="447"/>
        <end position="472"/>
    </location>
</feature>
<feature type="transmembrane region" description="Helical" evidence="7">
    <location>
        <begin position="146"/>
        <end position="167"/>
    </location>
</feature>
<dbReference type="RefSeq" id="XP_018040313.1">
    <property type="nucleotide sequence ID" value="XM_018183869.1"/>
</dbReference>
<evidence type="ECO:0000313" key="9">
    <source>
        <dbReference type="EMBL" id="OAG09948.1"/>
    </source>
</evidence>
<evidence type="ECO:0000256" key="3">
    <source>
        <dbReference type="ARBA" id="ARBA00022692"/>
    </source>
</evidence>
<feature type="compositionally biased region" description="Basic and acidic residues" evidence="6">
    <location>
        <begin position="12"/>
        <end position="22"/>
    </location>
</feature>
<protein>
    <submittedName>
        <fullName evidence="9">MFS general substrate transporter</fullName>
    </submittedName>
</protein>
<evidence type="ECO:0000256" key="1">
    <source>
        <dbReference type="ARBA" id="ARBA00004141"/>
    </source>
</evidence>
<dbReference type="GO" id="GO:0005886">
    <property type="term" value="C:plasma membrane"/>
    <property type="evidence" value="ECO:0007669"/>
    <property type="project" value="TreeGrafter"/>
</dbReference>
<feature type="transmembrane region" description="Helical" evidence="7">
    <location>
        <begin position="92"/>
        <end position="114"/>
    </location>
</feature>
<feature type="transmembrane region" description="Helical" evidence="7">
    <location>
        <begin position="54"/>
        <end position="72"/>
    </location>
</feature>
<dbReference type="AlphaFoldDB" id="A0A177CSK2"/>
<feature type="transmembrane region" description="Helical" evidence="7">
    <location>
        <begin position="387"/>
        <end position="408"/>
    </location>
</feature>
<keyword evidence="4 7" id="KW-1133">Transmembrane helix</keyword>
<comment type="subcellular location">
    <subcellularLocation>
        <location evidence="1">Membrane</location>
        <topology evidence="1">Multi-pass membrane protein</topology>
    </subcellularLocation>
</comment>
<feature type="transmembrane region" description="Helical" evidence="7">
    <location>
        <begin position="179"/>
        <end position="203"/>
    </location>
</feature>
<feature type="transmembrane region" description="Helical" evidence="7">
    <location>
        <begin position="121"/>
        <end position="140"/>
    </location>
</feature>
<feature type="compositionally biased region" description="Polar residues" evidence="6">
    <location>
        <begin position="1"/>
        <end position="10"/>
    </location>
</feature>
<organism evidence="9 10">
    <name type="scientific">Paraphaeosphaeria sporulosa</name>
    <dbReference type="NCBI Taxonomy" id="1460663"/>
    <lineage>
        <taxon>Eukaryota</taxon>
        <taxon>Fungi</taxon>
        <taxon>Dikarya</taxon>
        <taxon>Ascomycota</taxon>
        <taxon>Pezizomycotina</taxon>
        <taxon>Dothideomycetes</taxon>
        <taxon>Pleosporomycetidae</taxon>
        <taxon>Pleosporales</taxon>
        <taxon>Massarineae</taxon>
        <taxon>Didymosphaeriaceae</taxon>
        <taxon>Paraphaeosphaeria</taxon>
    </lineage>
</organism>
<dbReference type="Pfam" id="PF06609">
    <property type="entry name" value="TRI12"/>
    <property type="match status" value="1"/>
</dbReference>
<dbReference type="InParanoid" id="A0A177CSK2"/>
<dbReference type="InterPro" id="IPR010573">
    <property type="entry name" value="MFS_Str1/Tri12-like"/>
</dbReference>
<feature type="transmembrane region" description="Helical" evidence="7">
    <location>
        <begin position="277"/>
        <end position="299"/>
    </location>
</feature>
<proteinExistence type="predicted"/>